<dbReference type="InterPro" id="IPR036366">
    <property type="entry name" value="PGBDSf"/>
</dbReference>
<evidence type="ECO:0000256" key="2">
    <source>
        <dbReference type="ARBA" id="ARBA00007553"/>
    </source>
</evidence>
<evidence type="ECO:0000259" key="7">
    <source>
        <dbReference type="SMART" id="SM00644"/>
    </source>
</evidence>
<sequence length="650" mass="68535">MLRKKIMVLILSVVIIATSNIFVTPNYVQAVTIKKEYINNNRPGTSLQPVGIVIHATDEPGGTAQNNRDYFNRDASAQASAHYFVDWNEAIQTIPENEVAWHAGPTANHKFLSVEMCEPYAGNQSEFNQVYENTVELVSSICKRYGWGASDIHSHKWVSETYGETDHTDPIEYLSEYGKSWDKLVSDIQNAINGTSSGNNSGGDSGNNQPPQNPSGSISDLQTILNNNGYGHLTVDNQPGAATIAACPLLRNGSSGDVVKWVQKRLGISADGIFGNDTKQAVINFQKTNGLDADGIIGKMTWTKLLSAANGNTTNPSGGNTQPTQNVSGDVADLQTILNNSGYGHLTVDNEVGPATIAACPLLENGSKGDVVKWVQKKLGLNADGIFGNDTKQAVINFQKTNGLDADGEIGKMTWTKLLTSKSGNSTTGGSTTGGSGQTTPQVPSGSVGELQTILNKNGSNLTVNNEADAATIAACPLLRNGSSGDVVKWVQKRLGISADGIFGNDTKQAVINFQKTNGLDADGEIGKATWTKLLNAANGNTTNPTGGNTQPTKNVSGDVADLQTILNNSGYGHLTVDNEVGPATIAACPLLKNGSSGDVVKWVQKKLGIGADGIFGSGTKQAVINFQRANGLDADGIIGKGTWTKLLSK</sequence>
<evidence type="ECO:0000313" key="9">
    <source>
        <dbReference type="Proteomes" id="UP001623592"/>
    </source>
</evidence>
<dbReference type="Proteomes" id="UP001623592">
    <property type="component" value="Unassembled WGS sequence"/>
</dbReference>
<protein>
    <recommendedName>
        <fullName evidence="3">N-acetylmuramoyl-L-alanine amidase</fullName>
        <ecNumber evidence="3">3.5.1.28</ecNumber>
    </recommendedName>
</protein>
<dbReference type="PANTHER" id="PTHR30417:SF1">
    <property type="entry name" value="N-ACETYLMURAMOYL-L-ALANINE AMIDASE AMID"/>
    <property type="match status" value="1"/>
</dbReference>
<keyword evidence="5" id="KW-0961">Cell wall biogenesis/degradation</keyword>
<evidence type="ECO:0000256" key="3">
    <source>
        <dbReference type="ARBA" id="ARBA00011901"/>
    </source>
</evidence>
<reference evidence="8 9" key="1">
    <citation type="submission" date="2024-11" db="EMBL/GenBank/DDBJ databases">
        <authorList>
            <person name="Heng Y.C."/>
            <person name="Lim A.C.H."/>
            <person name="Lee J.K.Y."/>
            <person name="Kittelmann S."/>
        </authorList>
    </citation>
    <scope>NUCLEOTIDE SEQUENCE [LARGE SCALE GENOMIC DNA]</scope>
    <source>
        <strain evidence="8 9">WILCCON 0114</strain>
    </source>
</reference>
<dbReference type="EC" id="3.5.1.28" evidence="3"/>
<organism evidence="8 9">
    <name type="scientific">Clostridium neuense</name>
    <dbReference type="NCBI Taxonomy" id="1728934"/>
    <lineage>
        <taxon>Bacteria</taxon>
        <taxon>Bacillati</taxon>
        <taxon>Bacillota</taxon>
        <taxon>Clostridia</taxon>
        <taxon>Eubacteriales</taxon>
        <taxon>Clostridiaceae</taxon>
        <taxon>Clostridium</taxon>
    </lineage>
</organism>
<dbReference type="Pfam" id="PF01510">
    <property type="entry name" value="Amidase_2"/>
    <property type="match status" value="1"/>
</dbReference>
<dbReference type="PANTHER" id="PTHR30417">
    <property type="entry name" value="N-ACETYLMURAMOYL-L-ALANINE AMIDASE AMID"/>
    <property type="match status" value="1"/>
</dbReference>
<keyword evidence="4" id="KW-0378">Hydrolase</keyword>
<dbReference type="EMBL" id="JBJIAA010000023">
    <property type="protein sequence ID" value="MFL0253007.1"/>
    <property type="molecule type" value="Genomic_DNA"/>
</dbReference>
<evidence type="ECO:0000256" key="6">
    <source>
        <dbReference type="SAM" id="MobiDB-lite"/>
    </source>
</evidence>
<comment type="caution">
    <text evidence="8">The sequence shown here is derived from an EMBL/GenBank/DDBJ whole genome shotgun (WGS) entry which is preliminary data.</text>
</comment>
<dbReference type="SMART" id="SM00644">
    <property type="entry name" value="Ami_2"/>
    <property type="match status" value="1"/>
</dbReference>
<dbReference type="InterPro" id="IPR051206">
    <property type="entry name" value="NAMLAA_amidase_2"/>
</dbReference>
<evidence type="ECO:0000256" key="1">
    <source>
        <dbReference type="ARBA" id="ARBA00001561"/>
    </source>
</evidence>
<gene>
    <name evidence="8" type="ORF">ACJDT4_21595</name>
</gene>
<keyword evidence="9" id="KW-1185">Reference proteome</keyword>
<name>A0ABW8TKZ0_9CLOT</name>
<dbReference type="Gene3D" id="3.40.80.10">
    <property type="entry name" value="Peptidoglycan recognition protein-like"/>
    <property type="match status" value="1"/>
</dbReference>
<feature type="region of interest" description="Disordered" evidence="6">
    <location>
        <begin position="192"/>
        <end position="219"/>
    </location>
</feature>
<accession>A0ABW8TKZ0</accession>
<dbReference type="InterPro" id="IPR036505">
    <property type="entry name" value="Amidase/PGRP_sf"/>
</dbReference>
<evidence type="ECO:0000256" key="4">
    <source>
        <dbReference type="ARBA" id="ARBA00022801"/>
    </source>
</evidence>
<comment type="similarity">
    <text evidence="2">Belongs to the N-acetylmuramoyl-L-alanine amidase 2 family.</text>
</comment>
<dbReference type="SUPFAM" id="SSF55846">
    <property type="entry name" value="N-acetylmuramoyl-L-alanine amidase-like"/>
    <property type="match status" value="1"/>
</dbReference>
<evidence type="ECO:0000313" key="8">
    <source>
        <dbReference type="EMBL" id="MFL0253007.1"/>
    </source>
</evidence>
<dbReference type="Pfam" id="PF01471">
    <property type="entry name" value="PG_binding_1"/>
    <property type="match status" value="4"/>
</dbReference>
<evidence type="ECO:0000256" key="5">
    <source>
        <dbReference type="ARBA" id="ARBA00023316"/>
    </source>
</evidence>
<proteinExistence type="inferred from homology"/>
<dbReference type="CDD" id="cd06583">
    <property type="entry name" value="PGRP"/>
    <property type="match status" value="1"/>
</dbReference>
<feature type="compositionally biased region" description="Low complexity" evidence="6">
    <location>
        <begin position="421"/>
        <end position="430"/>
    </location>
</feature>
<dbReference type="InterPro" id="IPR002502">
    <property type="entry name" value="Amidase_domain"/>
</dbReference>
<feature type="domain" description="N-acetylmuramoyl-L-alanine amidase" evidence="7">
    <location>
        <begin position="39"/>
        <end position="171"/>
    </location>
</feature>
<dbReference type="Gene3D" id="1.10.101.10">
    <property type="entry name" value="PGBD-like superfamily/PGBD"/>
    <property type="match status" value="4"/>
</dbReference>
<dbReference type="InterPro" id="IPR036365">
    <property type="entry name" value="PGBD-like_sf"/>
</dbReference>
<dbReference type="SUPFAM" id="SSF47090">
    <property type="entry name" value="PGBD-like"/>
    <property type="match status" value="4"/>
</dbReference>
<comment type="catalytic activity">
    <reaction evidence="1">
        <text>Hydrolyzes the link between N-acetylmuramoyl residues and L-amino acid residues in certain cell-wall glycopeptides.</text>
        <dbReference type="EC" id="3.5.1.28"/>
    </reaction>
</comment>
<dbReference type="InterPro" id="IPR002477">
    <property type="entry name" value="Peptidoglycan-bd-like"/>
</dbReference>
<dbReference type="RefSeq" id="WP_406789668.1">
    <property type="nucleotide sequence ID" value="NZ_JBJIAA010000023.1"/>
</dbReference>
<feature type="region of interest" description="Disordered" evidence="6">
    <location>
        <begin position="421"/>
        <end position="447"/>
    </location>
</feature>